<protein>
    <recommendedName>
        <fullName evidence="4">Pseudouridine synthase</fullName>
    </recommendedName>
</protein>
<keyword evidence="3" id="KW-1185">Reference proteome</keyword>
<sequence>MNKLLTTLALIVTTQYSFAAAEKVITPKVPFEGKPTVVLQVLDLNGKVARPIKGNKLSISKKQTQLCWHSINVPTQNKVMIAEAFYAPAKMKLVSPGSRVDSSEDGKNHTVITEANLVNSHPLSRCWGFDKTDPIGKYKMEIQINDQVFKGLEFEIVK</sequence>
<reference evidence="2 3" key="1">
    <citation type="submission" date="2020-09" db="EMBL/GenBank/DDBJ databases">
        <title>Mannheimia bovis sp.nov., isolated from a cow.</title>
        <authorList>
            <person name="Li F."/>
        </authorList>
    </citation>
    <scope>NUCLEOTIDE SEQUENCE [LARGE SCALE GENOMIC DNA]</scope>
    <source>
        <strain evidence="2 3">ZY190616</strain>
    </source>
</reference>
<proteinExistence type="predicted"/>
<evidence type="ECO:0000256" key="1">
    <source>
        <dbReference type="SAM" id="SignalP"/>
    </source>
</evidence>
<evidence type="ECO:0000313" key="3">
    <source>
        <dbReference type="Proteomes" id="UP000576260"/>
    </source>
</evidence>
<gene>
    <name evidence="2" type="ORF">ICJ55_08815</name>
</gene>
<feature type="chain" id="PRO_5028998091" description="Pseudouridine synthase" evidence="1">
    <location>
        <begin position="20"/>
        <end position="158"/>
    </location>
</feature>
<dbReference type="KEGG" id="mbos:ICJ55_08815"/>
<dbReference type="AlphaFoldDB" id="A0A7H1C1I0"/>
<keyword evidence="1" id="KW-0732">Signal</keyword>
<evidence type="ECO:0000313" key="2">
    <source>
        <dbReference type="EMBL" id="QNS14835.1"/>
    </source>
</evidence>
<dbReference type="EMBL" id="CP061280">
    <property type="protein sequence ID" value="QNS14835.1"/>
    <property type="molecule type" value="Genomic_DNA"/>
</dbReference>
<evidence type="ECO:0008006" key="4">
    <source>
        <dbReference type="Google" id="ProtNLM"/>
    </source>
</evidence>
<name>A0A7H1C1I0_9PAST</name>
<dbReference type="RefSeq" id="WP_188156465.1">
    <property type="nucleotide sequence ID" value="NZ_CP061280.1"/>
</dbReference>
<accession>A0A7H1C1I0</accession>
<organism evidence="2 3">
    <name type="scientific">Mannheimia bovis</name>
    <dbReference type="NCBI Taxonomy" id="2770636"/>
    <lineage>
        <taxon>Bacteria</taxon>
        <taxon>Pseudomonadati</taxon>
        <taxon>Pseudomonadota</taxon>
        <taxon>Gammaproteobacteria</taxon>
        <taxon>Pasteurellales</taxon>
        <taxon>Pasteurellaceae</taxon>
        <taxon>Mannheimia</taxon>
    </lineage>
</organism>
<dbReference type="Proteomes" id="UP000576260">
    <property type="component" value="Chromosome"/>
</dbReference>
<feature type="signal peptide" evidence="1">
    <location>
        <begin position="1"/>
        <end position="19"/>
    </location>
</feature>